<gene>
    <name evidence="14" type="ORF">CVT24_013337</name>
</gene>
<dbReference type="GO" id="GO:0016020">
    <property type="term" value="C:membrane"/>
    <property type="evidence" value="ECO:0007669"/>
    <property type="project" value="UniProtKB-SubCell"/>
</dbReference>
<dbReference type="InterPro" id="IPR017871">
    <property type="entry name" value="ABC_transporter-like_CS"/>
</dbReference>
<feature type="domain" description="ABC transporter" evidence="12">
    <location>
        <begin position="727"/>
        <end position="964"/>
    </location>
</feature>
<keyword evidence="3" id="KW-0813">Transport</keyword>
<dbReference type="InterPro" id="IPR050173">
    <property type="entry name" value="ABC_transporter_C-like"/>
</dbReference>
<dbReference type="InterPro" id="IPR003593">
    <property type="entry name" value="AAA+_ATPase"/>
</dbReference>
<evidence type="ECO:0000256" key="11">
    <source>
        <dbReference type="SAM" id="Phobius"/>
    </source>
</evidence>
<dbReference type="InterPro" id="IPR027417">
    <property type="entry name" value="P-loop_NTPase"/>
</dbReference>
<feature type="compositionally biased region" description="Low complexity" evidence="10">
    <location>
        <begin position="124"/>
        <end position="137"/>
    </location>
</feature>
<feature type="transmembrane region" description="Helical" evidence="11">
    <location>
        <begin position="526"/>
        <end position="545"/>
    </location>
</feature>
<evidence type="ECO:0000256" key="7">
    <source>
        <dbReference type="ARBA" id="ARBA00022840"/>
    </source>
</evidence>
<dbReference type="FunFam" id="1.20.1560.10:FF:000013">
    <property type="entry name" value="ABC transporter C family member 2"/>
    <property type="match status" value="1"/>
</dbReference>
<dbReference type="PANTHER" id="PTHR24223">
    <property type="entry name" value="ATP-BINDING CASSETTE SUB-FAMILY C"/>
    <property type="match status" value="1"/>
</dbReference>
<reference evidence="14 15" key="1">
    <citation type="journal article" date="2018" name="Evol. Lett.">
        <title>Horizontal gene cluster transfer increased hallucinogenic mushroom diversity.</title>
        <authorList>
            <person name="Reynolds H.T."/>
            <person name="Vijayakumar V."/>
            <person name="Gluck-Thaler E."/>
            <person name="Korotkin H.B."/>
            <person name="Matheny P.B."/>
            <person name="Slot J.C."/>
        </authorList>
    </citation>
    <scope>NUCLEOTIDE SEQUENCE [LARGE SCALE GENOMIC DNA]</scope>
    <source>
        <strain evidence="14 15">2629</strain>
    </source>
</reference>
<evidence type="ECO:0000256" key="8">
    <source>
        <dbReference type="ARBA" id="ARBA00022989"/>
    </source>
</evidence>
<dbReference type="STRING" id="181874.A0A409YMC9"/>
<dbReference type="FunCoup" id="A0A409YMC9">
    <property type="interactions" value="35"/>
</dbReference>
<dbReference type="PROSITE" id="PS50929">
    <property type="entry name" value="ABC_TM1F"/>
    <property type="match status" value="1"/>
</dbReference>
<feature type="region of interest" description="Disordered" evidence="10">
    <location>
        <begin position="115"/>
        <end position="137"/>
    </location>
</feature>
<comment type="caution">
    <text evidence="14">The sequence shown here is derived from an EMBL/GenBank/DDBJ whole genome shotgun (WGS) entry which is preliminary data.</text>
</comment>
<dbReference type="Pfam" id="PF00664">
    <property type="entry name" value="ABC_membrane"/>
    <property type="match status" value="1"/>
</dbReference>
<evidence type="ECO:0000256" key="5">
    <source>
        <dbReference type="ARBA" id="ARBA00022737"/>
    </source>
</evidence>
<evidence type="ECO:0000313" key="14">
    <source>
        <dbReference type="EMBL" id="PPR04233.1"/>
    </source>
</evidence>
<comment type="subcellular location">
    <subcellularLocation>
        <location evidence="1">Membrane</location>
        <topology evidence="1">Multi-pass membrane protein</topology>
    </subcellularLocation>
</comment>
<protein>
    <recommendedName>
        <fullName evidence="16">ABC transporter domain-containing protein</fullName>
    </recommendedName>
</protein>
<dbReference type="SUPFAM" id="SSF52540">
    <property type="entry name" value="P-loop containing nucleoside triphosphate hydrolases"/>
    <property type="match status" value="2"/>
</dbReference>
<feature type="domain" description="ABC transporter" evidence="12">
    <location>
        <begin position="119"/>
        <end position="358"/>
    </location>
</feature>
<sequence length="988" mass="108139">MTPVLNLRSMFVPMITQWATYATLTVIASGDLVPSKIFSSLVLFGNLRGQIQGLSQCYNDMITAKVSLNRIDALLRDAELLDKFASTSTLNPNSQLDDDQRIGFQNCSFTWSSRTNPSMRIPASSESSTPSSSSSSRSFTLKISDEILFKPGKLNLITGPTGCGKTSILLALLGEMHLMPQSDTRDHAWFNLPRDGGVAYAAQESWVLNATIKDNILFGTPFDEGRYAKVIEQCALKRDLELFEAGDETEVGERGLTLSGGQKARLTLARAVYSPAQILLLDDIFAALDVHTSTFIARECFGGDLLRGRTVILITHNVPLVLPMANLLLTMSLDGLIVTEEIDTELTIQAASAADSSADDYKPDEGKEATGALSDGKLILAEEIVKGKVGWDAFKLLLQGLGGNHVVLFMVMWIGLMCVYELMVLTQVWFLGYWGSQYINPNAHPATTWYYLGIYGGLLVISLFLAGLHRYYYLLGMMRASESIHAKLVRSILSSTLRWLDETPTGRILARFTQDIRSIDGSLPTLLSYFMYQLVAIAARFATILVFTPAFLGPAFVVTLTGLYLGNLYLKAQLSTKREMSNALSPMLAHFSASIDGLVSIRAYGAQATFREESIKRINYYVRINRPSFNLNRWIGIRMDFLGALFTTSLAGYLVYGPPISVSDTGFLLSVASSFTVFIYLIVRASNDLQVESNSLERIQGYLDIDHEPPSSEAGKPPASWPTSGDLRVDNLSARYSKSGPLVLHNLTFYIQSGQRVGVVGRTGSGKSSLTLSLLRCIVTEGEVFYDGLPTSKINLDALRSNITIIPQAPELLSGTLRQNLDPFGQEDDATLNDALRSAGLYALQEEGTQAKLTLDTEISGGGSNLSVGQRQILALARAILRRSKLLILDEATSAIDYKTDSIIQTTLRTQLDPDVTVLTVAHRLQTIMDSDKIMVLDAGKLVEFDSPANLLNNPQSMLRAMVESSQDSALLWKLAGVHDSSGNDAAH</sequence>
<dbReference type="Gene3D" id="3.40.50.300">
    <property type="entry name" value="P-loop containing nucleotide triphosphate hydrolases"/>
    <property type="match status" value="2"/>
</dbReference>
<dbReference type="CDD" id="cd03250">
    <property type="entry name" value="ABCC_MRP_domain1"/>
    <property type="match status" value="1"/>
</dbReference>
<dbReference type="CDD" id="cd18604">
    <property type="entry name" value="ABC_6TM_VMR1_D2_like"/>
    <property type="match status" value="1"/>
</dbReference>
<name>A0A409YMC9_9AGAR</name>
<dbReference type="InParanoid" id="A0A409YMC9"/>
<feature type="transmembrane region" description="Helical" evidence="11">
    <location>
        <begin position="635"/>
        <end position="655"/>
    </location>
</feature>
<dbReference type="PROSITE" id="PS50893">
    <property type="entry name" value="ABC_TRANSPORTER_2"/>
    <property type="match status" value="2"/>
</dbReference>
<dbReference type="EMBL" id="NHTK01000974">
    <property type="protein sequence ID" value="PPR04233.1"/>
    <property type="molecule type" value="Genomic_DNA"/>
</dbReference>
<feature type="transmembrane region" description="Helical" evidence="11">
    <location>
        <begin position="406"/>
        <end position="429"/>
    </location>
</feature>
<dbReference type="Gene3D" id="1.20.1560.10">
    <property type="entry name" value="ABC transporter type 1, transmembrane domain"/>
    <property type="match status" value="2"/>
</dbReference>
<dbReference type="AlphaFoldDB" id="A0A409YMC9"/>
<dbReference type="SUPFAM" id="SSF90123">
    <property type="entry name" value="ABC transporter transmembrane region"/>
    <property type="match status" value="1"/>
</dbReference>
<evidence type="ECO:0000256" key="10">
    <source>
        <dbReference type="SAM" id="MobiDB-lite"/>
    </source>
</evidence>
<dbReference type="FunFam" id="3.40.50.300:FF:000610">
    <property type="entry name" value="Multidrug resistance-associated ABC transporter"/>
    <property type="match status" value="1"/>
</dbReference>
<dbReference type="GO" id="GO:0140359">
    <property type="term" value="F:ABC-type transporter activity"/>
    <property type="evidence" value="ECO:0007669"/>
    <property type="project" value="InterPro"/>
</dbReference>
<evidence type="ECO:0000256" key="4">
    <source>
        <dbReference type="ARBA" id="ARBA00022692"/>
    </source>
</evidence>
<keyword evidence="4 11" id="KW-0812">Transmembrane</keyword>
<keyword evidence="15" id="KW-1185">Reference proteome</keyword>
<dbReference type="GO" id="GO:0005524">
    <property type="term" value="F:ATP binding"/>
    <property type="evidence" value="ECO:0007669"/>
    <property type="project" value="UniProtKB-KW"/>
</dbReference>
<organism evidence="14 15">
    <name type="scientific">Panaeolus cyanescens</name>
    <dbReference type="NCBI Taxonomy" id="181874"/>
    <lineage>
        <taxon>Eukaryota</taxon>
        <taxon>Fungi</taxon>
        <taxon>Dikarya</taxon>
        <taxon>Basidiomycota</taxon>
        <taxon>Agaricomycotina</taxon>
        <taxon>Agaricomycetes</taxon>
        <taxon>Agaricomycetidae</taxon>
        <taxon>Agaricales</taxon>
        <taxon>Agaricineae</taxon>
        <taxon>Galeropsidaceae</taxon>
        <taxon>Panaeolus</taxon>
    </lineage>
</organism>
<dbReference type="InterPro" id="IPR003439">
    <property type="entry name" value="ABC_transporter-like_ATP-bd"/>
</dbReference>
<keyword evidence="7" id="KW-0067">ATP-binding</keyword>
<evidence type="ECO:0008006" key="16">
    <source>
        <dbReference type="Google" id="ProtNLM"/>
    </source>
</evidence>
<comment type="similarity">
    <text evidence="2">Belongs to the ABC transporter superfamily. ABCC family. Conjugate transporter (TC 3.A.1.208) subfamily.</text>
</comment>
<dbReference type="CDD" id="cd03244">
    <property type="entry name" value="ABCC_MRP_domain2"/>
    <property type="match status" value="1"/>
</dbReference>
<keyword evidence="6" id="KW-0547">Nucleotide-binding</keyword>
<keyword evidence="5" id="KW-0677">Repeat</keyword>
<dbReference type="SMART" id="SM00382">
    <property type="entry name" value="AAA"/>
    <property type="match status" value="2"/>
</dbReference>
<evidence type="ECO:0000256" key="3">
    <source>
        <dbReference type="ARBA" id="ARBA00022448"/>
    </source>
</evidence>
<dbReference type="Pfam" id="PF00005">
    <property type="entry name" value="ABC_tran"/>
    <property type="match status" value="2"/>
</dbReference>
<evidence type="ECO:0000256" key="6">
    <source>
        <dbReference type="ARBA" id="ARBA00022741"/>
    </source>
</evidence>
<dbReference type="GO" id="GO:0016887">
    <property type="term" value="F:ATP hydrolysis activity"/>
    <property type="evidence" value="ECO:0007669"/>
    <property type="project" value="InterPro"/>
</dbReference>
<dbReference type="Proteomes" id="UP000284842">
    <property type="component" value="Unassembled WGS sequence"/>
</dbReference>
<dbReference type="InterPro" id="IPR036640">
    <property type="entry name" value="ABC1_TM_sf"/>
</dbReference>
<evidence type="ECO:0000313" key="15">
    <source>
        <dbReference type="Proteomes" id="UP000284842"/>
    </source>
</evidence>
<evidence type="ECO:0000256" key="2">
    <source>
        <dbReference type="ARBA" id="ARBA00009726"/>
    </source>
</evidence>
<feature type="transmembrane region" description="Helical" evidence="11">
    <location>
        <begin position="449"/>
        <end position="468"/>
    </location>
</feature>
<evidence type="ECO:0000256" key="1">
    <source>
        <dbReference type="ARBA" id="ARBA00004141"/>
    </source>
</evidence>
<dbReference type="InterPro" id="IPR011527">
    <property type="entry name" value="ABC1_TM_dom"/>
</dbReference>
<evidence type="ECO:0000259" key="13">
    <source>
        <dbReference type="PROSITE" id="PS50929"/>
    </source>
</evidence>
<evidence type="ECO:0000259" key="12">
    <source>
        <dbReference type="PROSITE" id="PS50893"/>
    </source>
</evidence>
<dbReference type="PANTHER" id="PTHR24223:SF356">
    <property type="entry name" value="ATP-BINDING CASSETTE TRANSPORTER ABC4"/>
    <property type="match status" value="1"/>
</dbReference>
<evidence type="ECO:0000256" key="9">
    <source>
        <dbReference type="ARBA" id="ARBA00023136"/>
    </source>
</evidence>
<feature type="transmembrane region" description="Helical" evidence="11">
    <location>
        <begin position="667"/>
        <end position="683"/>
    </location>
</feature>
<dbReference type="OrthoDB" id="6500128at2759"/>
<feature type="domain" description="ABC transmembrane type-1" evidence="13">
    <location>
        <begin position="414"/>
        <end position="690"/>
    </location>
</feature>
<proteinExistence type="inferred from homology"/>
<accession>A0A409YMC9</accession>
<keyword evidence="9 11" id="KW-0472">Membrane</keyword>
<keyword evidence="8 11" id="KW-1133">Transmembrane helix</keyword>
<dbReference type="PROSITE" id="PS00211">
    <property type="entry name" value="ABC_TRANSPORTER_1"/>
    <property type="match status" value="1"/>
</dbReference>
<feature type="transmembrane region" description="Helical" evidence="11">
    <location>
        <begin position="551"/>
        <end position="570"/>
    </location>
</feature>